<dbReference type="AlphaFoldDB" id="S7VM97"/>
<protein>
    <submittedName>
        <fullName evidence="1">Uncharacterized protein</fullName>
    </submittedName>
</protein>
<accession>S7VM97</accession>
<dbReference type="Proteomes" id="UP000014974">
    <property type="component" value="Unassembled WGS sequence"/>
</dbReference>
<dbReference type="EMBL" id="ATNM01000029">
    <property type="protein sequence ID" value="EPR71071.1"/>
    <property type="molecule type" value="Genomic_DNA"/>
</dbReference>
<sequence>MKINIFKKLVTTVNTYVLAVDFLKYALYIRIFQFVFFKLMIPDKEYLLNTAFLMKLSEKQTEKL</sequence>
<evidence type="ECO:0000313" key="2">
    <source>
        <dbReference type="Proteomes" id="UP000014974"/>
    </source>
</evidence>
<name>S7VM97_9BACT</name>
<organism evidence="1 2">
    <name type="scientific">Cyclobacterium qasimii M12-11B</name>
    <dbReference type="NCBI Taxonomy" id="641524"/>
    <lineage>
        <taxon>Bacteria</taxon>
        <taxon>Pseudomonadati</taxon>
        <taxon>Bacteroidota</taxon>
        <taxon>Cytophagia</taxon>
        <taxon>Cytophagales</taxon>
        <taxon>Cyclobacteriaceae</taxon>
        <taxon>Cyclobacterium</taxon>
    </lineage>
</organism>
<gene>
    <name evidence="1" type="ORF">ADICYQ_0662</name>
</gene>
<comment type="caution">
    <text evidence="1">The sequence shown here is derived from an EMBL/GenBank/DDBJ whole genome shotgun (WGS) entry which is preliminary data.</text>
</comment>
<evidence type="ECO:0000313" key="1">
    <source>
        <dbReference type="EMBL" id="EPR71071.1"/>
    </source>
</evidence>
<reference evidence="1 2" key="1">
    <citation type="journal article" date="2013" name="Genome Announc.">
        <title>Draft Genome Sequence of Cyclobacterium qasimii Strain M12-11BT, Isolated from Arctic Marine Sediment.</title>
        <authorList>
            <person name="Shivaji S."/>
            <person name="Ara S."/>
            <person name="Singh A."/>
            <person name="Kumar Pinnaka A."/>
        </authorList>
    </citation>
    <scope>NUCLEOTIDE SEQUENCE [LARGE SCALE GENOMIC DNA]</scope>
    <source>
        <strain evidence="1 2">M12-11B</strain>
    </source>
</reference>
<proteinExistence type="predicted"/>